<gene>
    <name evidence="1" type="ORF">WH50_05540</name>
</gene>
<comment type="caution">
    <text evidence="1">The sequence shown here is derived from an EMBL/GenBank/DDBJ whole genome shotgun (WGS) entry which is preliminary data.</text>
</comment>
<sequence length="151" mass="15818">MEVRITISSLALGIPKTGFGFNIASGAYVEVRAGQAATRHLYGMTDLFSLGTKSGTLGFGHIQTPWLYVDPAKNASLNTASLNGAELEIAVTGALIGSGKVDVVLSKIDEHGQTTELLNLKSVKVPGASGQLSSTSIRNKAKFMKVLPAEE</sequence>
<accession>A0ABX5LZU3</accession>
<organism evidence="1 2">
    <name type="scientific">Pokkaliibacter plantistimulans</name>
    <dbReference type="NCBI Taxonomy" id="1635171"/>
    <lineage>
        <taxon>Bacteria</taxon>
        <taxon>Pseudomonadati</taxon>
        <taxon>Pseudomonadota</taxon>
        <taxon>Gammaproteobacteria</taxon>
        <taxon>Oceanospirillales</taxon>
        <taxon>Balneatrichaceae</taxon>
        <taxon>Pokkaliibacter</taxon>
    </lineage>
</organism>
<name>A0ABX5LZU3_9GAMM</name>
<dbReference type="Proteomes" id="UP000248090">
    <property type="component" value="Unassembled WGS sequence"/>
</dbReference>
<proteinExistence type="predicted"/>
<dbReference type="RefSeq" id="WP_110186437.1">
    <property type="nucleotide sequence ID" value="NZ_CP177354.1"/>
</dbReference>
<dbReference type="EMBL" id="LAPT01000022">
    <property type="protein sequence ID" value="PXF32194.1"/>
    <property type="molecule type" value="Genomic_DNA"/>
</dbReference>
<reference evidence="1 2" key="1">
    <citation type="submission" date="2015-03" db="EMBL/GenBank/DDBJ databases">
        <authorList>
            <person name="Krishnan R."/>
            <person name="Midha S."/>
            <person name="Patil P.B."/>
            <person name="Rameshkumar N."/>
        </authorList>
    </citation>
    <scope>NUCLEOTIDE SEQUENCE [LARGE SCALE GENOMIC DNA]</scope>
    <source>
        <strain evidence="1 2">L1E11</strain>
    </source>
</reference>
<evidence type="ECO:0000313" key="1">
    <source>
        <dbReference type="EMBL" id="PXF32194.1"/>
    </source>
</evidence>
<protein>
    <submittedName>
        <fullName evidence="1">Uncharacterized protein</fullName>
    </submittedName>
</protein>
<evidence type="ECO:0000313" key="2">
    <source>
        <dbReference type="Proteomes" id="UP000248090"/>
    </source>
</evidence>
<keyword evidence="2" id="KW-1185">Reference proteome</keyword>